<dbReference type="PANTHER" id="PTHR43280">
    <property type="entry name" value="ARAC-FAMILY TRANSCRIPTIONAL REGULATOR"/>
    <property type="match status" value="1"/>
</dbReference>
<dbReference type="InterPro" id="IPR009057">
    <property type="entry name" value="Homeodomain-like_sf"/>
</dbReference>
<dbReference type="SMART" id="SM00342">
    <property type="entry name" value="HTH_ARAC"/>
    <property type="match status" value="1"/>
</dbReference>
<evidence type="ECO:0000256" key="3">
    <source>
        <dbReference type="ARBA" id="ARBA00023163"/>
    </source>
</evidence>
<dbReference type="Pfam" id="PF12833">
    <property type="entry name" value="HTH_18"/>
    <property type="match status" value="1"/>
</dbReference>
<evidence type="ECO:0000256" key="1">
    <source>
        <dbReference type="ARBA" id="ARBA00023015"/>
    </source>
</evidence>
<name>A0ABV8PBM0_9SPHI</name>
<evidence type="ECO:0000313" key="5">
    <source>
        <dbReference type="EMBL" id="MFC4211632.1"/>
    </source>
</evidence>
<keyword evidence="6" id="KW-1185">Reference proteome</keyword>
<dbReference type="InterPro" id="IPR018060">
    <property type="entry name" value="HTH_AraC"/>
</dbReference>
<evidence type="ECO:0000313" key="6">
    <source>
        <dbReference type="Proteomes" id="UP001595789"/>
    </source>
</evidence>
<dbReference type="InterPro" id="IPR037923">
    <property type="entry name" value="HTH-like"/>
</dbReference>
<dbReference type="SUPFAM" id="SSF46689">
    <property type="entry name" value="Homeodomain-like"/>
    <property type="match status" value="1"/>
</dbReference>
<dbReference type="PANTHER" id="PTHR43280:SF32">
    <property type="entry name" value="TRANSCRIPTIONAL REGULATORY PROTEIN"/>
    <property type="match status" value="1"/>
</dbReference>
<sequence length="282" mass="32291">MVKSHLVFIEENIKDSFFIAGVNNIQPGYNRLSYHRMILVNEGTGHIQIDGHKYQINNHNLFLLSKGQFYSFDPSSDVDGYVLSFGDCFWEKTPASASNCKAVLFNNAQANQLLKLNAEDAAELNYLFGQLIKEFKRKDYINKIDALAAYLKIIIIKTANIYTPQRSDVGSQDYLTYRKFLELLSSFYKSRHEVSDYAEMLGMTSRRLSDLTKRCSGKNAKDLINGQLVAEGKRSLQFSANSVKEIAYDLSFSTPEQFSHFFKKNTDYSPLDYRNYFLSIGN</sequence>
<organism evidence="5 6">
    <name type="scientific">Pedobacter lithocola</name>
    <dbReference type="NCBI Taxonomy" id="1908239"/>
    <lineage>
        <taxon>Bacteria</taxon>
        <taxon>Pseudomonadati</taxon>
        <taxon>Bacteroidota</taxon>
        <taxon>Sphingobacteriia</taxon>
        <taxon>Sphingobacteriales</taxon>
        <taxon>Sphingobacteriaceae</taxon>
        <taxon>Pedobacter</taxon>
    </lineage>
</organism>
<feature type="domain" description="HTH araC/xylS-type" evidence="4">
    <location>
        <begin position="178"/>
        <end position="276"/>
    </location>
</feature>
<dbReference type="SUPFAM" id="SSF51215">
    <property type="entry name" value="Regulatory protein AraC"/>
    <property type="match status" value="1"/>
</dbReference>
<comment type="caution">
    <text evidence="5">The sequence shown here is derived from an EMBL/GenBank/DDBJ whole genome shotgun (WGS) entry which is preliminary data.</text>
</comment>
<evidence type="ECO:0000256" key="2">
    <source>
        <dbReference type="ARBA" id="ARBA00023125"/>
    </source>
</evidence>
<keyword evidence="2" id="KW-0238">DNA-binding</keyword>
<keyword evidence="3" id="KW-0804">Transcription</keyword>
<dbReference type="Proteomes" id="UP001595789">
    <property type="component" value="Unassembled WGS sequence"/>
</dbReference>
<evidence type="ECO:0000259" key="4">
    <source>
        <dbReference type="PROSITE" id="PS01124"/>
    </source>
</evidence>
<reference evidence="6" key="1">
    <citation type="journal article" date="2019" name="Int. J. Syst. Evol. Microbiol.">
        <title>The Global Catalogue of Microorganisms (GCM) 10K type strain sequencing project: providing services to taxonomists for standard genome sequencing and annotation.</title>
        <authorList>
            <consortium name="The Broad Institute Genomics Platform"/>
            <consortium name="The Broad Institute Genome Sequencing Center for Infectious Disease"/>
            <person name="Wu L."/>
            <person name="Ma J."/>
        </authorList>
    </citation>
    <scope>NUCLEOTIDE SEQUENCE [LARGE SCALE GENOMIC DNA]</scope>
    <source>
        <strain evidence="6">CCM 8691</strain>
    </source>
</reference>
<dbReference type="RefSeq" id="WP_378984915.1">
    <property type="nucleotide sequence ID" value="NZ_JBHSBW010000011.1"/>
</dbReference>
<accession>A0ABV8PBM0</accession>
<dbReference type="PROSITE" id="PS01124">
    <property type="entry name" value="HTH_ARAC_FAMILY_2"/>
    <property type="match status" value="1"/>
</dbReference>
<dbReference type="EMBL" id="JBHSBW010000011">
    <property type="protein sequence ID" value="MFC4211632.1"/>
    <property type="molecule type" value="Genomic_DNA"/>
</dbReference>
<protein>
    <submittedName>
        <fullName evidence="5">AraC family transcriptional regulator</fullName>
    </submittedName>
</protein>
<proteinExistence type="predicted"/>
<dbReference type="Gene3D" id="1.10.10.60">
    <property type="entry name" value="Homeodomain-like"/>
    <property type="match status" value="1"/>
</dbReference>
<gene>
    <name evidence="5" type="ORF">ACFOWA_10585</name>
</gene>
<keyword evidence="1" id="KW-0805">Transcription regulation</keyword>